<sequence length="143" mass="15715">MDAETRAFHVSGPAGLDLVDRALDELDRLWERAPEVSPQDRTLFTLALSEVTTNIAQHNDRTEVVFSVDVRVTADELRASVRDTAPPAPIDWDAVSMPEEAAESGRGLALSQAALDEFTHTVGDHGNTWVLVRRVDPRRDAGD</sequence>
<name>A0A0F0KMT3_9MICO</name>
<dbReference type="OrthoDB" id="3785402at2"/>
<gene>
    <name evidence="3" type="ORF">RN51_02053</name>
</gene>
<dbReference type="Pfam" id="PF13581">
    <property type="entry name" value="HATPase_c_2"/>
    <property type="match status" value="1"/>
</dbReference>
<keyword evidence="1" id="KW-0808">Transferase</keyword>
<evidence type="ECO:0000313" key="3">
    <source>
        <dbReference type="EMBL" id="KJL22173.1"/>
    </source>
</evidence>
<dbReference type="InterPro" id="IPR036890">
    <property type="entry name" value="HATPase_C_sf"/>
</dbReference>
<comment type="caution">
    <text evidence="3">The sequence shown here is derived from an EMBL/GenBank/DDBJ whole genome shotgun (WGS) entry which is preliminary data.</text>
</comment>
<dbReference type="EMBL" id="JYIV01000026">
    <property type="protein sequence ID" value="KJL22173.1"/>
    <property type="molecule type" value="Genomic_DNA"/>
</dbReference>
<organism evidence="3 4">
    <name type="scientific">Microbacterium oxydans</name>
    <dbReference type="NCBI Taxonomy" id="82380"/>
    <lineage>
        <taxon>Bacteria</taxon>
        <taxon>Bacillati</taxon>
        <taxon>Actinomycetota</taxon>
        <taxon>Actinomycetes</taxon>
        <taxon>Micrococcales</taxon>
        <taxon>Microbacteriaceae</taxon>
        <taxon>Microbacterium</taxon>
    </lineage>
</organism>
<dbReference type="CDD" id="cd16936">
    <property type="entry name" value="HATPase_RsbW-like"/>
    <property type="match status" value="1"/>
</dbReference>
<dbReference type="PANTHER" id="PTHR35526:SF3">
    <property type="entry name" value="ANTI-SIGMA-F FACTOR RSBW"/>
    <property type="match status" value="1"/>
</dbReference>
<evidence type="ECO:0000259" key="2">
    <source>
        <dbReference type="Pfam" id="PF13581"/>
    </source>
</evidence>
<evidence type="ECO:0000313" key="4">
    <source>
        <dbReference type="Proteomes" id="UP000033725"/>
    </source>
</evidence>
<dbReference type="PATRIC" id="fig|82380.10.peg.2064"/>
<evidence type="ECO:0000256" key="1">
    <source>
        <dbReference type="ARBA" id="ARBA00022527"/>
    </source>
</evidence>
<accession>A0A0F0KMT3</accession>
<dbReference type="InterPro" id="IPR050267">
    <property type="entry name" value="Anti-sigma-factor_SerPK"/>
</dbReference>
<reference evidence="3 4" key="1">
    <citation type="submission" date="2015-02" db="EMBL/GenBank/DDBJ databases">
        <title>Draft genome sequences of ten Microbacterium spp. with emphasis on heavy metal contaminated environments.</title>
        <authorList>
            <person name="Corretto E."/>
        </authorList>
    </citation>
    <scope>NUCLEOTIDE SEQUENCE [LARGE SCALE GENOMIC DNA]</scope>
    <source>
        <strain evidence="3 4">BEL163</strain>
    </source>
</reference>
<dbReference type="PANTHER" id="PTHR35526">
    <property type="entry name" value="ANTI-SIGMA-F FACTOR RSBW-RELATED"/>
    <property type="match status" value="1"/>
</dbReference>
<dbReference type="RefSeq" id="WP_045263920.1">
    <property type="nucleotide sequence ID" value="NZ_JYIV01000026.1"/>
</dbReference>
<feature type="domain" description="Histidine kinase/HSP90-like ATPase" evidence="2">
    <location>
        <begin position="14"/>
        <end position="128"/>
    </location>
</feature>
<dbReference type="AlphaFoldDB" id="A0A0F0KMT3"/>
<proteinExistence type="predicted"/>
<keyword evidence="1" id="KW-0418">Kinase</keyword>
<dbReference type="Proteomes" id="UP000033725">
    <property type="component" value="Unassembled WGS sequence"/>
</dbReference>
<dbReference type="GO" id="GO:0004674">
    <property type="term" value="F:protein serine/threonine kinase activity"/>
    <property type="evidence" value="ECO:0007669"/>
    <property type="project" value="UniProtKB-KW"/>
</dbReference>
<keyword evidence="1" id="KW-0723">Serine/threonine-protein kinase</keyword>
<protein>
    <recommendedName>
        <fullName evidence="2">Histidine kinase/HSP90-like ATPase domain-containing protein</fullName>
    </recommendedName>
</protein>
<dbReference type="Gene3D" id="3.30.565.10">
    <property type="entry name" value="Histidine kinase-like ATPase, C-terminal domain"/>
    <property type="match status" value="1"/>
</dbReference>
<dbReference type="InterPro" id="IPR003594">
    <property type="entry name" value="HATPase_dom"/>
</dbReference>
<dbReference type="SUPFAM" id="SSF55874">
    <property type="entry name" value="ATPase domain of HSP90 chaperone/DNA topoisomerase II/histidine kinase"/>
    <property type="match status" value="1"/>
</dbReference>